<reference evidence="1" key="1">
    <citation type="submission" date="2017-05" db="EMBL/GenBank/DDBJ databases">
        <authorList>
            <person name="Song R."/>
            <person name="Chenine A.L."/>
            <person name="Ruprecht R.M."/>
        </authorList>
    </citation>
    <scope>NUCLEOTIDE SEQUENCE</scope>
    <source>
        <strain evidence="1">Kingella_eburonensis</strain>
    </source>
</reference>
<evidence type="ECO:0000313" key="1">
    <source>
        <dbReference type="EMBL" id="SMQ13277.1"/>
    </source>
</evidence>
<dbReference type="SUPFAM" id="SSF53807">
    <property type="entry name" value="Helical backbone' metal receptor"/>
    <property type="match status" value="1"/>
</dbReference>
<organism evidence="1">
    <name type="scientific">Kingella negevensis</name>
    <dbReference type="NCBI Taxonomy" id="1522312"/>
    <lineage>
        <taxon>Bacteria</taxon>
        <taxon>Pseudomonadati</taxon>
        <taxon>Pseudomonadota</taxon>
        <taxon>Betaproteobacteria</taxon>
        <taxon>Neisseriales</taxon>
        <taxon>Neisseriaceae</taxon>
        <taxon>Kingella</taxon>
    </lineage>
</organism>
<dbReference type="PRINTS" id="PR01715">
    <property type="entry name" value="FERRIBNDNGPP"/>
</dbReference>
<gene>
    <name evidence="1" type="primary">fhuD_1</name>
    <name evidence="2" type="ORF">KEBURONENSIS_00337</name>
    <name evidence="1" type="ORF">KEBURONENSIS_00506</name>
</gene>
<dbReference type="EMBL" id="FXUV02000032">
    <property type="protein sequence ID" value="SNB73726.1"/>
    <property type="molecule type" value="Genomic_DNA"/>
</dbReference>
<sequence length="77" mass="8368">MVQFADTRHVRIYGNTSLFHVVLGKLGLQNAWTGESNAWGFANIALGDLAKLAENTLLIIVKPNPVGLENALQHSVL</sequence>
<dbReference type="STRING" id="1522312.GCA_900177895_01935"/>
<evidence type="ECO:0000313" key="2">
    <source>
        <dbReference type="EMBL" id="SNB73726.1"/>
    </source>
</evidence>
<dbReference type="AlphaFoldDB" id="A0A238HIK5"/>
<proteinExistence type="predicted"/>
<keyword evidence="3" id="KW-1185">Reference proteome</keyword>
<dbReference type="Gene3D" id="3.40.50.1980">
    <property type="entry name" value="Nitrogenase molybdenum iron protein domain"/>
    <property type="match status" value="1"/>
</dbReference>
<dbReference type="EMBL" id="FXUV01000052">
    <property type="protein sequence ID" value="SMQ13277.1"/>
    <property type="molecule type" value="Genomic_DNA"/>
</dbReference>
<accession>A0A238HIK5</accession>
<protein>
    <submittedName>
        <fullName evidence="1">Iron(3+)-hydroxamate-binding protein FhuD</fullName>
    </submittedName>
</protein>
<evidence type="ECO:0000313" key="3">
    <source>
        <dbReference type="Proteomes" id="UP000215450"/>
    </source>
</evidence>
<reference evidence="2 3" key="2">
    <citation type="submission" date="2017-06" db="EMBL/GenBank/DDBJ databases">
        <authorList>
            <person name="Kim H.J."/>
            <person name="Triplett B.A."/>
        </authorList>
    </citation>
    <scope>NUCLEOTIDE SEQUENCE [LARGE SCALE GENOMIC DNA]</scope>
    <source>
        <strain evidence="2">Kingella_eburonensis</strain>
    </source>
</reference>
<name>A0A238HIK5_9NEIS</name>
<dbReference type="Proteomes" id="UP000215450">
    <property type="component" value="Unassembled WGS sequence"/>
</dbReference>